<proteinExistence type="inferred from homology"/>
<dbReference type="InterPro" id="IPR013087">
    <property type="entry name" value="Znf_C2H2_type"/>
</dbReference>
<dbReference type="FunFam" id="3.30.160.60:FF:000322">
    <property type="entry name" value="GDNF-inducible zinc finger protein 1"/>
    <property type="match status" value="1"/>
</dbReference>
<dbReference type="CDD" id="cd15619">
    <property type="entry name" value="PHD1_d4"/>
    <property type="match status" value="1"/>
</dbReference>
<feature type="compositionally biased region" description="Polar residues" evidence="12">
    <location>
        <begin position="232"/>
        <end position="246"/>
    </location>
</feature>
<dbReference type="SUPFAM" id="SSF57903">
    <property type="entry name" value="FYVE/PHD zinc finger"/>
    <property type="match status" value="1"/>
</dbReference>
<keyword evidence="3" id="KW-0479">Metal-binding</keyword>
<protein>
    <submittedName>
        <fullName evidence="15">Zinc finger protein ubi-d4 B</fullName>
    </submittedName>
</protein>
<feature type="compositionally biased region" description="Low complexity" evidence="12">
    <location>
        <begin position="214"/>
        <end position="224"/>
    </location>
</feature>
<dbReference type="CDD" id="cd15530">
    <property type="entry name" value="PHD2_d4"/>
    <property type="match status" value="1"/>
</dbReference>
<evidence type="ECO:0000259" key="14">
    <source>
        <dbReference type="PROSITE" id="PS50157"/>
    </source>
</evidence>
<evidence type="ECO:0000256" key="11">
    <source>
        <dbReference type="PROSITE-ProRule" id="PRU00042"/>
    </source>
</evidence>
<keyword evidence="5 11" id="KW-0863">Zinc-finger</keyword>
<feature type="region of interest" description="Disordered" evidence="12">
    <location>
        <begin position="130"/>
        <end position="149"/>
    </location>
</feature>
<feature type="region of interest" description="Disordered" evidence="12">
    <location>
        <begin position="287"/>
        <end position="438"/>
    </location>
</feature>
<accession>A0A8D8R139</accession>
<dbReference type="SMART" id="SM00249">
    <property type="entry name" value="PHD"/>
    <property type="match status" value="2"/>
</dbReference>
<feature type="compositionally biased region" description="Gly residues" evidence="12">
    <location>
        <begin position="309"/>
        <end position="318"/>
    </location>
</feature>
<evidence type="ECO:0000256" key="8">
    <source>
        <dbReference type="ARBA" id="ARBA00023125"/>
    </source>
</evidence>
<evidence type="ECO:0000256" key="7">
    <source>
        <dbReference type="ARBA" id="ARBA00023015"/>
    </source>
</evidence>
<feature type="domain" description="C2H2-type" evidence="14">
    <location>
        <begin position="268"/>
        <end position="291"/>
    </location>
</feature>
<dbReference type="PANTHER" id="PTHR45888">
    <property type="entry name" value="HL01030P-RELATED"/>
    <property type="match status" value="1"/>
</dbReference>
<dbReference type="Pfam" id="PF00628">
    <property type="entry name" value="PHD"/>
    <property type="match status" value="2"/>
</dbReference>
<evidence type="ECO:0000256" key="4">
    <source>
        <dbReference type="ARBA" id="ARBA00022737"/>
    </source>
</evidence>
<dbReference type="PROSITE" id="PS50016">
    <property type="entry name" value="ZF_PHD_2"/>
    <property type="match status" value="2"/>
</dbReference>
<evidence type="ECO:0000256" key="5">
    <source>
        <dbReference type="ARBA" id="ARBA00022771"/>
    </source>
</evidence>
<keyword evidence="8" id="KW-0238">DNA-binding</keyword>
<dbReference type="EMBL" id="HBUF01118953">
    <property type="protein sequence ID" value="CAG6641746.1"/>
    <property type="molecule type" value="Transcribed_RNA"/>
</dbReference>
<feature type="compositionally biased region" description="Low complexity" evidence="12">
    <location>
        <begin position="390"/>
        <end position="424"/>
    </location>
</feature>
<dbReference type="PANTHER" id="PTHR45888:SF5">
    <property type="entry name" value="D4, ISOFORM A"/>
    <property type="match status" value="1"/>
</dbReference>
<dbReference type="InterPro" id="IPR025750">
    <property type="entry name" value="DPF1-3_N"/>
</dbReference>
<dbReference type="GO" id="GO:0007399">
    <property type="term" value="P:nervous system development"/>
    <property type="evidence" value="ECO:0007669"/>
    <property type="project" value="TreeGrafter"/>
</dbReference>
<evidence type="ECO:0000256" key="6">
    <source>
        <dbReference type="ARBA" id="ARBA00022833"/>
    </source>
</evidence>
<feature type="compositionally biased region" description="Basic and acidic residues" evidence="12">
    <location>
        <begin position="136"/>
        <end position="148"/>
    </location>
</feature>
<dbReference type="SUPFAM" id="SSF57667">
    <property type="entry name" value="beta-beta-alpha zinc fingers"/>
    <property type="match status" value="1"/>
</dbReference>
<comment type="subcellular location">
    <subcellularLocation>
        <location evidence="1">Nucleus</location>
    </subcellularLocation>
</comment>
<keyword evidence="7" id="KW-0805">Transcription regulation</keyword>
<dbReference type="PROSITE" id="PS50157">
    <property type="entry name" value="ZINC_FINGER_C2H2_2"/>
    <property type="match status" value="1"/>
</dbReference>
<dbReference type="Pfam" id="PF14051">
    <property type="entry name" value="DPF1-3_N"/>
    <property type="match status" value="1"/>
</dbReference>
<dbReference type="GO" id="GO:0008270">
    <property type="term" value="F:zinc ion binding"/>
    <property type="evidence" value="ECO:0007669"/>
    <property type="project" value="UniProtKB-KW"/>
</dbReference>
<evidence type="ECO:0000313" key="15">
    <source>
        <dbReference type="EMBL" id="CAG6641746.1"/>
    </source>
</evidence>
<dbReference type="GO" id="GO:0071565">
    <property type="term" value="C:nBAF complex"/>
    <property type="evidence" value="ECO:0007669"/>
    <property type="project" value="TreeGrafter"/>
</dbReference>
<dbReference type="InterPro" id="IPR001965">
    <property type="entry name" value="Znf_PHD"/>
</dbReference>
<dbReference type="FunFam" id="3.30.40.10:FF:000005">
    <property type="entry name" value="zinc finger protein isoform X1"/>
    <property type="match status" value="1"/>
</dbReference>
<feature type="compositionally biased region" description="Gly residues" evidence="12">
    <location>
        <begin position="377"/>
        <end position="389"/>
    </location>
</feature>
<evidence type="ECO:0000256" key="9">
    <source>
        <dbReference type="ARBA" id="ARBA00023163"/>
    </source>
</evidence>
<keyword evidence="10" id="KW-0539">Nucleus</keyword>
<keyword evidence="4" id="KW-0677">Repeat</keyword>
<sequence length="568" mass="60924">MAAADLENSLIIPRLESLESTLSEISYREAVKNASNFNARLTIDRKHRNPFLDSQTGIAHSPSTLYFNERQRLPGLRVGQIYSYPAKRWRKKRRQYLCNYNTVPIVQKKEESTSAVDAVVVPPTVAETPSVTNINEDSKDSIGIKDQESATSKDAWYYDEMEMHEMDCFDEPDPDSDFDYEESYSTKRKKKRSMAGSGGSRSRSSFGGGDSPNRRSGSRSSVAGSGAGVSGTPLQSSSNKSPSNANRGGRRKTTTMAFVDLTDADKPFACDLCGARYKTRPGLTYHYTHSHKEGSCADVVPPPRRGGDRSGGSGGGGPSSMDEDNSSSQDDGGPMGSPGKKEKAESGGEGGSSGWRKFQDSYVTFLNSPGAPTPGKKGSGGSAAPGGSGKSPTGAPALTTPTSGPSSPSAESKSGPETSESSPAPSKPPATPSAAAPDEPALPVLKMEQNEKARAKPSPYCDFCLGDTTNKKSGQPEDLVSCSDCGRSGHPTCLQFTNNMKVSVKQYRWQCIECKCCSVCGTSDNDDQLLFCDDCDRGYHMYCLVPPIHTPPEGSWSCQLCIKEFHKK</sequence>
<dbReference type="InterPro" id="IPR011011">
    <property type="entry name" value="Znf_FYVE_PHD"/>
</dbReference>
<name>A0A8D8R139_9HEMI</name>
<evidence type="ECO:0000259" key="13">
    <source>
        <dbReference type="PROSITE" id="PS50016"/>
    </source>
</evidence>
<dbReference type="GO" id="GO:0003677">
    <property type="term" value="F:DNA binding"/>
    <property type="evidence" value="ECO:0007669"/>
    <property type="project" value="UniProtKB-KW"/>
</dbReference>
<evidence type="ECO:0000256" key="1">
    <source>
        <dbReference type="ARBA" id="ARBA00004123"/>
    </source>
</evidence>
<organism evidence="15">
    <name type="scientific">Cacopsylla melanoneura</name>
    <dbReference type="NCBI Taxonomy" id="428564"/>
    <lineage>
        <taxon>Eukaryota</taxon>
        <taxon>Metazoa</taxon>
        <taxon>Ecdysozoa</taxon>
        <taxon>Arthropoda</taxon>
        <taxon>Hexapoda</taxon>
        <taxon>Insecta</taxon>
        <taxon>Pterygota</taxon>
        <taxon>Neoptera</taxon>
        <taxon>Paraneoptera</taxon>
        <taxon>Hemiptera</taxon>
        <taxon>Sternorrhyncha</taxon>
        <taxon>Psylloidea</taxon>
        <taxon>Psyllidae</taxon>
        <taxon>Psyllinae</taxon>
        <taxon>Cacopsylla</taxon>
    </lineage>
</organism>
<reference evidence="15" key="1">
    <citation type="submission" date="2021-05" db="EMBL/GenBank/DDBJ databases">
        <authorList>
            <person name="Alioto T."/>
            <person name="Alioto T."/>
            <person name="Gomez Garrido J."/>
        </authorList>
    </citation>
    <scope>NUCLEOTIDE SEQUENCE</scope>
</reference>
<comment type="similarity">
    <text evidence="2">Belongs to the requiem/DPF family.</text>
</comment>
<keyword evidence="9" id="KW-0804">Transcription</keyword>
<feature type="domain" description="PHD-type" evidence="13">
    <location>
        <begin position="514"/>
        <end position="564"/>
    </location>
</feature>
<evidence type="ECO:0000256" key="10">
    <source>
        <dbReference type="ARBA" id="ARBA00023242"/>
    </source>
</evidence>
<dbReference type="InterPro" id="IPR013083">
    <property type="entry name" value="Znf_RING/FYVE/PHD"/>
</dbReference>
<dbReference type="PROSITE" id="PS00028">
    <property type="entry name" value="ZINC_FINGER_C2H2_1"/>
    <property type="match status" value="1"/>
</dbReference>
<keyword evidence="6" id="KW-0862">Zinc</keyword>
<evidence type="ECO:0000256" key="3">
    <source>
        <dbReference type="ARBA" id="ARBA00022723"/>
    </source>
</evidence>
<feature type="region of interest" description="Disordered" evidence="12">
    <location>
        <begin position="167"/>
        <end position="253"/>
    </location>
</feature>
<dbReference type="AlphaFoldDB" id="A0A8D8R139"/>
<dbReference type="InterPro" id="IPR019787">
    <property type="entry name" value="Znf_PHD-finger"/>
</dbReference>
<evidence type="ECO:0000256" key="2">
    <source>
        <dbReference type="ARBA" id="ARBA00010539"/>
    </source>
</evidence>
<dbReference type="Gene3D" id="3.30.40.10">
    <property type="entry name" value="Zinc/RING finger domain, C3HC4 (zinc finger)"/>
    <property type="match status" value="1"/>
</dbReference>
<evidence type="ECO:0000256" key="12">
    <source>
        <dbReference type="SAM" id="MobiDB-lite"/>
    </source>
</evidence>
<feature type="compositionally biased region" description="Acidic residues" evidence="12">
    <location>
        <begin position="168"/>
        <end position="182"/>
    </location>
</feature>
<dbReference type="InterPro" id="IPR036236">
    <property type="entry name" value="Znf_C2H2_sf"/>
</dbReference>
<feature type="domain" description="PHD-type" evidence="13">
    <location>
        <begin position="458"/>
        <end position="517"/>
    </location>
</feature>